<dbReference type="InterPro" id="IPR050232">
    <property type="entry name" value="FBL13/AtMIF1-like"/>
</dbReference>
<dbReference type="EMBL" id="JBEAFC010000003">
    <property type="protein sequence ID" value="KAL1562085.1"/>
    <property type="molecule type" value="Genomic_DNA"/>
</dbReference>
<dbReference type="CDD" id="cd22160">
    <property type="entry name" value="F-box_AtFBL13-like"/>
    <property type="match status" value="1"/>
</dbReference>
<protein>
    <submittedName>
        <fullName evidence="2">F-box/LRR-repeat protein-like protein</fullName>
    </submittedName>
</protein>
<dbReference type="PANTHER" id="PTHR31900">
    <property type="entry name" value="F-BOX/RNI SUPERFAMILY PROTEIN-RELATED"/>
    <property type="match status" value="1"/>
</dbReference>
<comment type="caution">
    <text evidence="2">The sequence shown here is derived from an EMBL/GenBank/DDBJ whole genome shotgun (WGS) entry which is preliminary data.</text>
</comment>
<gene>
    <name evidence="2" type="ORF">AAHA92_04703</name>
</gene>
<sequence>MGFTRKILKCSQPENEKIIEHDWLSNLPSDILYHILSFLSVTEAMKTSLLSRKWRYIPDSAPYLNFDFRDFWNQEHCLALSYDECMIKFWSFVKWAFIIRDYSPIFRLRLHCDYFNAYQLQSLFCLCVVRNVQEVDIFSGYGVLRCPVYSFLHAHVDAFIQNVNSLVKFENSMGFWNLKTLNLVGVHFPDADIAKEVLSDCGVLENLFLERCCFLMIKFLKISAKRLRNLNFVNDGPYWWGHMCMFQGELELRTPNLVSFYYSGPVIRLCQYSDMFFLKNASIKLRNQNNPGGLSVDLGAMVSGIRHVEELSVSPNFVLYFSPEFSRYGRKFSPFDSLRCLKIDMRGIVDHVEGLIKLLQHSPNLEALCIQFIQPSRISHWKSREVDVPCLSHNLKEIEIAVCRDPVNFLELIKFFLQNGKSLEKINITQKEQRLNPEKFYALHEVQLASEAVSVSISSASPSGRKELIKLVYGKCGLSVVTKTGKSNIRIRRSIRIAAKKSARLVERKMRCASMNVGIQTSRKTS</sequence>
<evidence type="ECO:0000313" key="3">
    <source>
        <dbReference type="Proteomes" id="UP001567538"/>
    </source>
</evidence>
<dbReference type="InterPro" id="IPR053781">
    <property type="entry name" value="F-box_AtFBL13-like"/>
</dbReference>
<name>A0ABD1I1B7_SALDI</name>
<dbReference type="PROSITE" id="PS50181">
    <property type="entry name" value="FBOX"/>
    <property type="match status" value="1"/>
</dbReference>
<feature type="domain" description="F-box" evidence="1">
    <location>
        <begin position="21"/>
        <end position="71"/>
    </location>
</feature>
<dbReference type="Gene3D" id="3.80.10.10">
    <property type="entry name" value="Ribonuclease Inhibitor"/>
    <property type="match status" value="1"/>
</dbReference>
<evidence type="ECO:0000259" key="1">
    <source>
        <dbReference type="PROSITE" id="PS50181"/>
    </source>
</evidence>
<dbReference type="InterPro" id="IPR001810">
    <property type="entry name" value="F-box_dom"/>
</dbReference>
<dbReference type="PANTHER" id="PTHR31900:SF27">
    <property type="entry name" value="FBD DOMAIN-CONTAINING PROTEIN"/>
    <property type="match status" value="1"/>
</dbReference>
<dbReference type="SUPFAM" id="SSF81383">
    <property type="entry name" value="F-box domain"/>
    <property type="match status" value="1"/>
</dbReference>
<reference evidence="2 3" key="1">
    <citation type="submission" date="2024-06" db="EMBL/GenBank/DDBJ databases">
        <title>A chromosome level genome sequence of Diviner's sage (Salvia divinorum).</title>
        <authorList>
            <person name="Ford S.A."/>
            <person name="Ro D.-K."/>
            <person name="Ness R.W."/>
            <person name="Phillips M.A."/>
        </authorList>
    </citation>
    <scope>NUCLEOTIDE SEQUENCE [LARGE SCALE GENOMIC DNA]</scope>
    <source>
        <strain evidence="2">SAF-2024a</strain>
        <tissue evidence="2">Leaf</tissue>
    </source>
</reference>
<dbReference type="Pfam" id="PF23622">
    <property type="entry name" value="LRR_At1g61320_AtMIF1"/>
    <property type="match status" value="1"/>
</dbReference>
<keyword evidence="3" id="KW-1185">Reference proteome</keyword>
<proteinExistence type="predicted"/>
<organism evidence="2 3">
    <name type="scientific">Salvia divinorum</name>
    <name type="common">Maria pastora</name>
    <name type="synonym">Diviner's sage</name>
    <dbReference type="NCBI Taxonomy" id="28513"/>
    <lineage>
        <taxon>Eukaryota</taxon>
        <taxon>Viridiplantae</taxon>
        <taxon>Streptophyta</taxon>
        <taxon>Embryophyta</taxon>
        <taxon>Tracheophyta</taxon>
        <taxon>Spermatophyta</taxon>
        <taxon>Magnoliopsida</taxon>
        <taxon>eudicotyledons</taxon>
        <taxon>Gunneridae</taxon>
        <taxon>Pentapetalae</taxon>
        <taxon>asterids</taxon>
        <taxon>lamiids</taxon>
        <taxon>Lamiales</taxon>
        <taxon>Lamiaceae</taxon>
        <taxon>Nepetoideae</taxon>
        <taxon>Mentheae</taxon>
        <taxon>Salviinae</taxon>
        <taxon>Salvia</taxon>
        <taxon>Salvia subgen. Calosphace</taxon>
    </lineage>
</organism>
<evidence type="ECO:0000313" key="2">
    <source>
        <dbReference type="EMBL" id="KAL1562085.1"/>
    </source>
</evidence>
<dbReference type="InterPro" id="IPR032675">
    <property type="entry name" value="LRR_dom_sf"/>
</dbReference>
<dbReference type="SMART" id="SM00256">
    <property type="entry name" value="FBOX"/>
    <property type="match status" value="1"/>
</dbReference>
<dbReference type="Proteomes" id="UP001567538">
    <property type="component" value="Unassembled WGS sequence"/>
</dbReference>
<dbReference type="Gene3D" id="1.20.1280.50">
    <property type="match status" value="1"/>
</dbReference>
<dbReference type="Pfam" id="PF00646">
    <property type="entry name" value="F-box"/>
    <property type="match status" value="1"/>
</dbReference>
<dbReference type="AlphaFoldDB" id="A0ABD1I1B7"/>
<dbReference type="InterPro" id="IPR055357">
    <property type="entry name" value="LRR_At1g61320_AtMIF1"/>
</dbReference>
<dbReference type="SUPFAM" id="SSF52058">
    <property type="entry name" value="L domain-like"/>
    <property type="match status" value="1"/>
</dbReference>
<dbReference type="InterPro" id="IPR036047">
    <property type="entry name" value="F-box-like_dom_sf"/>
</dbReference>
<accession>A0ABD1I1B7</accession>